<name>A0A5P1E714_ASPOF</name>
<protein>
    <submittedName>
        <fullName evidence="1">Uncharacterized protein</fullName>
    </submittedName>
</protein>
<dbReference type="EMBL" id="CM007389">
    <property type="protein sequence ID" value="ONK58348.1"/>
    <property type="molecule type" value="Genomic_DNA"/>
</dbReference>
<dbReference type="Gramene" id="ONK58348">
    <property type="protein sequence ID" value="ONK58348"/>
    <property type="gene ID" value="A4U43_C09F11280"/>
</dbReference>
<proteinExistence type="predicted"/>
<sequence length="96" mass="10106">MAPRTKVPISKKRKRGSSSSAVVEAAIAAEAVAATRESKMASRMALCVSKGKKWVSTSVDADVAAATVDAELNHEASSGIVGLKNSLAYRREWGDE</sequence>
<organism evidence="1 2">
    <name type="scientific">Asparagus officinalis</name>
    <name type="common">Garden asparagus</name>
    <dbReference type="NCBI Taxonomy" id="4686"/>
    <lineage>
        <taxon>Eukaryota</taxon>
        <taxon>Viridiplantae</taxon>
        <taxon>Streptophyta</taxon>
        <taxon>Embryophyta</taxon>
        <taxon>Tracheophyta</taxon>
        <taxon>Spermatophyta</taxon>
        <taxon>Magnoliopsida</taxon>
        <taxon>Liliopsida</taxon>
        <taxon>Asparagales</taxon>
        <taxon>Asparagaceae</taxon>
        <taxon>Asparagoideae</taxon>
        <taxon>Asparagus</taxon>
    </lineage>
</organism>
<dbReference type="Proteomes" id="UP000243459">
    <property type="component" value="Chromosome 9"/>
</dbReference>
<gene>
    <name evidence="1" type="ORF">A4U43_C09F11280</name>
</gene>
<evidence type="ECO:0000313" key="2">
    <source>
        <dbReference type="Proteomes" id="UP000243459"/>
    </source>
</evidence>
<dbReference type="AlphaFoldDB" id="A0A5P1E714"/>
<accession>A0A5P1E714</accession>
<reference evidence="2" key="1">
    <citation type="journal article" date="2017" name="Nat. Commun.">
        <title>The asparagus genome sheds light on the origin and evolution of a young Y chromosome.</title>
        <authorList>
            <person name="Harkess A."/>
            <person name="Zhou J."/>
            <person name="Xu C."/>
            <person name="Bowers J.E."/>
            <person name="Van der Hulst R."/>
            <person name="Ayyampalayam S."/>
            <person name="Mercati F."/>
            <person name="Riccardi P."/>
            <person name="McKain M.R."/>
            <person name="Kakrana A."/>
            <person name="Tang H."/>
            <person name="Ray J."/>
            <person name="Groenendijk J."/>
            <person name="Arikit S."/>
            <person name="Mathioni S.M."/>
            <person name="Nakano M."/>
            <person name="Shan H."/>
            <person name="Telgmann-Rauber A."/>
            <person name="Kanno A."/>
            <person name="Yue Z."/>
            <person name="Chen H."/>
            <person name="Li W."/>
            <person name="Chen Y."/>
            <person name="Xu X."/>
            <person name="Zhang Y."/>
            <person name="Luo S."/>
            <person name="Chen H."/>
            <person name="Gao J."/>
            <person name="Mao Z."/>
            <person name="Pires J.C."/>
            <person name="Luo M."/>
            <person name="Kudrna D."/>
            <person name="Wing R.A."/>
            <person name="Meyers B.C."/>
            <person name="Yi K."/>
            <person name="Kong H."/>
            <person name="Lavrijsen P."/>
            <person name="Sunseri F."/>
            <person name="Falavigna A."/>
            <person name="Ye Y."/>
            <person name="Leebens-Mack J.H."/>
            <person name="Chen G."/>
        </authorList>
    </citation>
    <scope>NUCLEOTIDE SEQUENCE [LARGE SCALE GENOMIC DNA]</scope>
    <source>
        <strain evidence="2">cv. DH0086</strain>
    </source>
</reference>
<keyword evidence="2" id="KW-1185">Reference proteome</keyword>
<evidence type="ECO:0000313" key="1">
    <source>
        <dbReference type="EMBL" id="ONK58348.1"/>
    </source>
</evidence>